<evidence type="ECO:0000313" key="3">
    <source>
        <dbReference type="Proteomes" id="UP001303473"/>
    </source>
</evidence>
<evidence type="ECO:0000256" key="1">
    <source>
        <dbReference type="SAM" id="SignalP"/>
    </source>
</evidence>
<dbReference type="EMBL" id="MU853815">
    <property type="protein sequence ID" value="KAK3939217.1"/>
    <property type="molecule type" value="Genomic_DNA"/>
</dbReference>
<accession>A0AAN6N4V1</accession>
<comment type="caution">
    <text evidence="2">The sequence shown here is derived from an EMBL/GenBank/DDBJ whole genome shotgun (WGS) entry which is preliminary data.</text>
</comment>
<evidence type="ECO:0000313" key="2">
    <source>
        <dbReference type="EMBL" id="KAK3939217.1"/>
    </source>
</evidence>
<sequence>MRLTPHWHLYTGILLISLTDAVSGSIGGSGISGSLAGRATAVIRSKDRQHSAIAIEDSQAGTADGELVLEGHGLVVIPVGANGERAQTDGADLRVINVGGTIIQVSGSDVTVNGSPIEEAEEGDALLRGPNTNQPISAGQAAAMAFAQIAAELQKEKNVNPEIPNVADIETY</sequence>
<proteinExistence type="predicted"/>
<gene>
    <name evidence="2" type="ORF">QBC46DRAFT_388483</name>
</gene>
<dbReference type="AlphaFoldDB" id="A0AAN6N4V1"/>
<organism evidence="2 3">
    <name type="scientific">Diplogelasinospora grovesii</name>
    <dbReference type="NCBI Taxonomy" id="303347"/>
    <lineage>
        <taxon>Eukaryota</taxon>
        <taxon>Fungi</taxon>
        <taxon>Dikarya</taxon>
        <taxon>Ascomycota</taxon>
        <taxon>Pezizomycotina</taxon>
        <taxon>Sordariomycetes</taxon>
        <taxon>Sordariomycetidae</taxon>
        <taxon>Sordariales</taxon>
        <taxon>Diplogelasinosporaceae</taxon>
        <taxon>Diplogelasinospora</taxon>
    </lineage>
</organism>
<keyword evidence="1" id="KW-0732">Signal</keyword>
<feature type="signal peptide" evidence="1">
    <location>
        <begin position="1"/>
        <end position="24"/>
    </location>
</feature>
<feature type="chain" id="PRO_5043029401" evidence="1">
    <location>
        <begin position="25"/>
        <end position="172"/>
    </location>
</feature>
<dbReference type="Proteomes" id="UP001303473">
    <property type="component" value="Unassembled WGS sequence"/>
</dbReference>
<reference evidence="3" key="1">
    <citation type="journal article" date="2023" name="Mol. Phylogenet. Evol.">
        <title>Genome-scale phylogeny and comparative genomics of the fungal order Sordariales.</title>
        <authorList>
            <person name="Hensen N."/>
            <person name="Bonometti L."/>
            <person name="Westerberg I."/>
            <person name="Brannstrom I.O."/>
            <person name="Guillou S."/>
            <person name="Cros-Aarteil S."/>
            <person name="Calhoun S."/>
            <person name="Haridas S."/>
            <person name="Kuo A."/>
            <person name="Mondo S."/>
            <person name="Pangilinan J."/>
            <person name="Riley R."/>
            <person name="LaButti K."/>
            <person name="Andreopoulos B."/>
            <person name="Lipzen A."/>
            <person name="Chen C."/>
            <person name="Yan M."/>
            <person name="Daum C."/>
            <person name="Ng V."/>
            <person name="Clum A."/>
            <person name="Steindorff A."/>
            <person name="Ohm R.A."/>
            <person name="Martin F."/>
            <person name="Silar P."/>
            <person name="Natvig D.O."/>
            <person name="Lalanne C."/>
            <person name="Gautier V."/>
            <person name="Ament-Velasquez S.L."/>
            <person name="Kruys A."/>
            <person name="Hutchinson M.I."/>
            <person name="Powell A.J."/>
            <person name="Barry K."/>
            <person name="Miller A.N."/>
            <person name="Grigoriev I.V."/>
            <person name="Debuchy R."/>
            <person name="Gladieux P."/>
            <person name="Hiltunen Thoren M."/>
            <person name="Johannesson H."/>
        </authorList>
    </citation>
    <scope>NUCLEOTIDE SEQUENCE [LARGE SCALE GENOMIC DNA]</scope>
    <source>
        <strain evidence="3">CBS 340.73</strain>
    </source>
</reference>
<keyword evidence="3" id="KW-1185">Reference proteome</keyword>
<protein>
    <submittedName>
        <fullName evidence="2">Uncharacterized protein</fullName>
    </submittedName>
</protein>
<name>A0AAN6N4V1_9PEZI</name>